<dbReference type="Proteomes" id="UP001620645">
    <property type="component" value="Unassembled WGS sequence"/>
</dbReference>
<gene>
    <name evidence="2" type="ORF">niasHS_003159</name>
</gene>
<sequence>MWKHLESLHNEEFVCLKGNGAQKKENESIRSFIVPKKDATIEAEEQIARIMIRQNNSFLFFEDKDLRALYAKANPNLKFLLISTLLDPRFAYDESIFTKLNWSIIEDDLIEYAKRDDIWKPKSPGTVSVPSTLSGENKADLKARLQLQLATFKAIGRPFVDTDIFEWWASNGLQFPDLVVLARIVHSVPATSVSSERLFSKAGLIYSNTLRNRLSGELVEKILIIKANLDQLLLEPNTKLEEEDDEAMDEEVIIDENHFEDFGE</sequence>
<proteinExistence type="predicted"/>
<dbReference type="InterPro" id="IPR008906">
    <property type="entry name" value="HATC_C_dom"/>
</dbReference>
<evidence type="ECO:0000313" key="3">
    <source>
        <dbReference type="Proteomes" id="UP001620645"/>
    </source>
</evidence>
<comment type="caution">
    <text evidence="2">The sequence shown here is derived from an EMBL/GenBank/DDBJ whole genome shotgun (WGS) entry which is preliminary data.</text>
</comment>
<name>A0ABD2K9U8_HETSC</name>
<feature type="domain" description="HAT C-terminal dimerisation" evidence="1">
    <location>
        <begin position="161"/>
        <end position="229"/>
    </location>
</feature>
<keyword evidence="3" id="KW-1185">Reference proteome</keyword>
<reference evidence="2 3" key="1">
    <citation type="submission" date="2024-10" db="EMBL/GenBank/DDBJ databases">
        <authorList>
            <person name="Kim D."/>
        </authorList>
    </citation>
    <scope>NUCLEOTIDE SEQUENCE [LARGE SCALE GENOMIC DNA]</scope>
    <source>
        <strain evidence="2">Taebaek</strain>
    </source>
</reference>
<accession>A0ABD2K9U8</accession>
<dbReference type="PANTHER" id="PTHR47611:SF1">
    <property type="entry name" value="CCHC-TYPE DOMAIN-CONTAINING PROTEIN"/>
    <property type="match status" value="1"/>
</dbReference>
<dbReference type="Pfam" id="PF05699">
    <property type="entry name" value="Dimer_Tnp_hAT"/>
    <property type="match status" value="1"/>
</dbReference>
<evidence type="ECO:0000313" key="2">
    <source>
        <dbReference type="EMBL" id="KAL3099704.1"/>
    </source>
</evidence>
<dbReference type="PANTHER" id="PTHR47611">
    <property type="entry name" value="HAT DIMERISATION DOMAIN, C-TERMINAL"/>
    <property type="match status" value="1"/>
</dbReference>
<protein>
    <recommendedName>
        <fullName evidence="1">HAT C-terminal dimerisation domain-containing protein</fullName>
    </recommendedName>
</protein>
<dbReference type="SUPFAM" id="SSF53098">
    <property type="entry name" value="Ribonuclease H-like"/>
    <property type="match status" value="1"/>
</dbReference>
<dbReference type="EMBL" id="JBICCN010000039">
    <property type="protein sequence ID" value="KAL3099704.1"/>
    <property type="molecule type" value="Genomic_DNA"/>
</dbReference>
<dbReference type="AlphaFoldDB" id="A0ABD2K9U8"/>
<organism evidence="2 3">
    <name type="scientific">Heterodera schachtii</name>
    <name type="common">Sugarbeet cyst nematode worm</name>
    <name type="synonym">Tylenchus schachtii</name>
    <dbReference type="NCBI Taxonomy" id="97005"/>
    <lineage>
        <taxon>Eukaryota</taxon>
        <taxon>Metazoa</taxon>
        <taxon>Ecdysozoa</taxon>
        <taxon>Nematoda</taxon>
        <taxon>Chromadorea</taxon>
        <taxon>Rhabditida</taxon>
        <taxon>Tylenchina</taxon>
        <taxon>Tylenchomorpha</taxon>
        <taxon>Tylenchoidea</taxon>
        <taxon>Heteroderidae</taxon>
        <taxon>Heteroderinae</taxon>
        <taxon>Heterodera</taxon>
    </lineage>
</organism>
<dbReference type="InterPro" id="IPR012337">
    <property type="entry name" value="RNaseH-like_sf"/>
</dbReference>
<evidence type="ECO:0000259" key="1">
    <source>
        <dbReference type="Pfam" id="PF05699"/>
    </source>
</evidence>